<dbReference type="PROSITE" id="PS50191">
    <property type="entry name" value="CRAL_TRIO"/>
    <property type="match status" value="1"/>
</dbReference>
<dbReference type="EMBL" id="AGNL01019012">
    <property type="protein sequence ID" value="EJK62247.1"/>
    <property type="molecule type" value="Genomic_DNA"/>
</dbReference>
<keyword evidence="1" id="KW-0812">Transmembrane</keyword>
<dbReference type="AlphaFoldDB" id="K0SVM5"/>
<name>K0SVM5_THAOC</name>
<dbReference type="GO" id="GO:1902936">
    <property type="term" value="F:phosphatidylinositol bisphosphate binding"/>
    <property type="evidence" value="ECO:0007669"/>
    <property type="project" value="TreeGrafter"/>
</dbReference>
<keyword evidence="1" id="KW-0472">Membrane</keyword>
<dbReference type="Gene3D" id="3.40.525.10">
    <property type="entry name" value="CRAL-TRIO lipid binding domain"/>
    <property type="match status" value="1"/>
</dbReference>
<evidence type="ECO:0000313" key="3">
    <source>
        <dbReference type="EMBL" id="EJK62247.1"/>
    </source>
</evidence>
<protein>
    <recommendedName>
        <fullName evidence="2">CRAL-TRIO domain-containing protein</fullName>
    </recommendedName>
</protein>
<dbReference type="InterPro" id="IPR001251">
    <property type="entry name" value="CRAL-TRIO_dom"/>
</dbReference>
<dbReference type="CDD" id="cd00170">
    <property type="entry name" value="SEC14"/>
    <property type="match status" value="1"/>
</dbReference>
<evidence type="ECO:0000256" key="1">
    <source>
        <dbReference type="SAM" id="Phobius"/>
    </source>
</evidence>
<dbReference type="InterPro" id="IPR036865">
    <property type="entry name" value="CRAL-TRIO_dom_sf"/>
</dbReference>
<dbReference type="PANTHER" id="PTHR10174:SF208">
    <property type="entry name" value="CRAL-TRIO DOMAIN-CONTAINING PROTEIN DDB_G0278031"/>
    <property type="match status" value="1"/>
</dbReference>
<keyword evidence="4" id="KW-1185">Reference proteome</keyword>
<dbReference type="Pfam" id="PF00650">
    <property type="entry name" value="CRAL_TRIO"/>
    <property type="match status" value="1"/>
</dbReference>
<proteinExistence type="predicted"/>
<evidence type="ECO:0000259" key="2">
    <source>
        <dbReference type="PROSITE" id="PS50191"/>
    </source>
</evidence>
<dbReference type="OrthoDB" id="7837562at2759"/>
<dbReference type="PANTHER" id="PTHR10174">
    <property type="entry name" value="ALPHA-TOCOPHEROL TRANSFER PROTEIN-RELATED"/>
    <property type="match status" value="1"/>
</dbReference>
<dbReference type="GO" id="GO:0016020">
    <property type="term" value="C:membrane"/>
    <property type="evidence" value="ECO:0007669"/>
    <property type="project" value="TreeGrafter"/>
</dbReference>
<dbReference type="Proteomes" id="UP000266841">
    <property type="component" value="Unassembled WGS sequence"/>
</dbReference>
<evidence type="ECO:0000313" key="4">
    <source>
        <dbReference type="Proteomes" id="UP000266841"/>
    </source>
</evidence>
<keyword evidence="1" id="KW-1133">Transmembrane helix</keyword>
<sequence>MSSGEEQETTASVVKEIKKQSSDVNILKEYKEIFSKEKSDGSDKKDDKIATESDSLAALKGLIEEKKASIKDDEKRKLWEFGASPHEEFGKTLDDTYGAFLKWARLKQDTTMVNVSKALRRIESYAEWMESASSDLTEPPLSSSSIKSCLDVWGMNSTIDSEGRFVWWIDLGNIDTQKVKNEYKPEDHLRAFVWYCHAVLYDKNAQENGIIFVENCGKIGIRECFTLMPAKLAAKLDRLTIGVLPIKMVAIYMLETPFWISVFSKLMGMFMSKKMKERFVILQDWSEIERIGGVSATPKRFGKGKVDGEVETDVIEDLYFP</sequence>
<comment type="caution">
    <text evidence="3">The sequence shown here is derived from an EMBL/GenBank/DDBJ whole genome shotgun (WGS) entry which is preliminary data.</text>
</comment>
<dbReference type="SUPFAM" id="SSF52087">
    <property type="entry name" value="CRAL/TRIO domain"/>
    <property type="match status" value="1"/>
</dbReference>
<reference evidence="3 4" key="1">
    <citation type="journal article" date="2012" name="Genome Biol.">
        <title>Genome and low-iron response of an oceanic diatom adapted to chronic iron limitation.</title>
        <authorList>
            <person name="Lommer M."/>
            <person name="Specht M."/>
            <person name="Roy A.S."/>
            <person name="Kraemer L."/>
            <person name="Andreson R."/>
            <person name="Gutowska M.A."/>
            <person name="Wolf J."/>
            <person name="Bergner S.V."/>
            <person name="Schilhabel M.B."/>
            <person name="Klostermeier U.C."/>
            <person name="Beiko R.G."/>
            <person name="Rosenstiel P."/>
            <person name="Hippler M."/>
            <person name="Laroche J."/>
        </authorList>
    </citation>
    <scope>NUCLEOTIDE SEQUENCE [LARGE SCALE GENOMIC DNA]</scope>
    <source>
        <strain evidence="3 4">CCMP1005</strain>
    </source>
</reference>
<gene>
    <name evidence="3" type="ORF">THAOC_17146</name>
</gene>
<organism evidence="3 4">
    <name type="scientific">Thalassiosira oceanica</name>
    <name type="common">Marine diatom</name>
    <dbReference type="NCBI Taxonomy" id="159749"/>
    <lineage>
        <taxon>Eukaryota</taxon>
        <taxon>Sar</taxon>
        <taxon>Stramenopiles</taxon>
        <taxon>Ochrophyta</taxon>
        <taxon>Bacillariophyta</taxon>
        <taxon>Coscinodiscophyceae</taxon>
        <taxon>Thalassiosirophycidae</taxon>
        <taxon>Thalassiosirales</taxon>
        <taxon>Thalassiosiraceae</taxon>
        <taxon>Thalassiosira</taxon>
    </lineage>
</organism>
<feature type="domain" description="CRAL-TRIO" evidence="2">
    <location>
        <begin position="143"/>
        <end position="309"/>
    </location>
</feature>
<feature type="transmembrane region" description="Helical" evidence="1">
    <location>
        <begin position="249"/>
        <end position="268"/>
    </location>
</feature>
<accession>K0SVM5</accession>